<keyword evidence="3" id="KW-1185">Reference proteome</keyword>
<proteinExistence type="predicted"/>
<organism evidence="2 3">
    <name type="scientific">Apiospora marii</name>
    <dbReference type="NCBI Taxonomy" id="335849"/>
    <lineage>
        <taxon>Eukaryota</taxon>
        <taxon>Fungi</taxon>
        <taxon>Dikarya</taxon>
        <taxon>Ascomycota</taxon>
        <taxon>Pezizomycotina</taxon>
        <taxon>Sordariomycetes</taxon>
        <taxon>Xylariomycetidae</taxon>
        <taxon>Amphisphaeriales</taxon>
        <taxon>Apiosporaceae</taxon>
        <taxon>Apiospora</taxon>
    </lineage>
</organism>
<dbReference type="Proteomes" id="UP001396898">
    <property type="component" value="Unassembled WGS sequence"/>
</dbReference>
<name>A0ABR1S3Z9_9PEZI</name>
<dbReference type="EMBL" id="JAQQWI010000007">
    <property type="protein sequence ID" value="KAK8026531.1"/>
    <property type="molecule type" value="Genomic_DNA"/>
</dbReference>
<protein>
    <submittedName>
        <fullName evidence="2">Uncharacterized protein</fullName>
    </submittedName>
</protein>
<gene>
    <name evidence="2" type="ORF">PG991_003587</name>
</gene>
<reference evidence="2 3" key="1">
    <citation type="submission" date="2023-01" db="EMBL/GenBank/DDBJ databases">
        <title>Analysis of 21 Apiospora genomes using comparative genomics revels a genus with tremendous synthesis potential of carbohydrate active enzymes and secondary metabolites.</title>
        <authorList>
            <person name="Sorensen T."/>
        </authorList>
    </citation>
    <scope>NUCLEOTIDE SEQUENCE [LARGE SCALE GENOMIC DNA]</scope>
    <source>
        <strain evidence="2 3">CBS 20057</strain>
    </source>
</reference>
<accession>A0ABR1S3Z9</accession>
<comment type="caution">
    <text evidence="2">The sequence shown here is derived from an EMBL/GenBank/DDBJ whole genome shotgun (WGS) entry which is preliminary data.</text>
</comment>
<sequence>MATKPDPAAEAKFVKQEVPANGEWSEEQLEEGLKQLKLLHIKCRELRTSVPRMLEPLSTHHASNEELAVSFTKAVGTASRELSDFRTLYESNESKQVLEHADKSRAADPKNIKPWRPKDHPDWLELDP</sequence>
<evidence type="ECO:0000313" key="3">
    <source>
        <dbReference type="Proteomes" id="UP001396898"/>
    </source>
</evidence>
<feature type="region of interest" description="Disordered" evidence="1">
    <location>
        <begin position="93"/>
        <end position="128"/>
    </location>
</feature>
<evidence type="ECO:0000256" key="1">
    <source>
        <dbReference type="SAM" id="MobiDB-lite"/>
    </source>
</evidence>
<evidence type="ECO:0000313" key="2">
    <source>
        <dbReference type="EMBL" id="KAK8026531.1"/>
    </source>
</evidence>